<dbReference type="Proteomes" id="UP000007652">
    <property type="component" value="Unassembled WGS sequence"/>
</dbReference>
<keyword evidence="3" id="KW-1185">Reference proteome</keyword>
<name>G0V4J9_9CLOT</name>
<keyword evidence="1" id="KW-1133">Transmembrane helix</keyword>
<keyword evidence="1" id="KW-0812">Transmembrane</keyword>
<gene>
    <name evidence="2" type="ORF">CAAU_0390</name>
</gene>
<evidence type="ECO:0000256" key="1">
    <source>
        <dbReference type="SAM" id="Phobius"/>
    </source>
</evidence>
<proteinExistence type="predicted"/>
<reference evidence="2 3" key="1">
    <citation type="journal article" date="2011" name="J. Bacteriol.">
        <title>Draft genome sequence of Caloramator australicus strain RC3T, a thermoanaerobe from the Great Artesian Basin of Australia.</title>
        <authorList>
            <person name="Ogg C.D."/>
            <person name="Patel B.K.C."/>
        </authorList>
    </citation>
    <scope>NUCLEOTIDE SEQUENCE [LARGE SCALE GENOMIC DNA]</scope>
    <source>
        <strain evidence="2 3">RC3</strain>
    </source>
</reference>
<keyword evidence="1" id="KW-0472">Membrane</keyword>
<protein>
    <submittedName>
        <fullName evidence="2">Uncharacterized protein</fullName>
    </submittedName>
</protein>
<feature type="transmembrane region" description="Helical" evidence="1">
    <location>
        <begin position="26"/>
        <end position="43"/>
    </location>
</feature>
<sequence>MFILGIILILLGSVIIYKKSFLCKYEFFNFIFLLLTLLTSISFEQIRAKIAFIIVMFVFGLLLHYDYGDKVIVKGKYIVFNLPPNDILDILSKILKEQQINHNVHKNSIIIEEEKNKWTIKVKPKVFDLTSLYLTDIYNTPLYKLIVEKLNSSLKGYKTKPFSKLGLILTAWGLMFAVIYLFS</sequence>
<feature type="transmembrane region" description="Helical" evidence="1">
    <location>
        <begin position="162"/>
        <end position="182"/>
    </location>
</feature>
<dbReference type="EMBL" id="CAKP01000017">
    <property type="protein sequence ID" value="CCC58039.1"/>
    <property type="molecule type" value="Genomic_DNA"/>
</dbReference>
<evidence type="ECO:0000313" key="3">
    <source>
        <dbReference type="Proteomes" id="UP000007652"/>
    </source>
</evidence>
<organism evidence="2 3">
    <name type="scientific">Caloramator australicus RC3</name>
    <dbReference type="NCBI Taxonomy" id="857293"/>
    <lineage>
        <taxon>Bacteria</taxon>
        <taxon>Bacillati</taxon>
        <taxon>Bacillota</taxon>
        <taxon>Clostridia</taxon>
        <taxon>Eubacteriales</taxon>
        <taxon>Clostridiaceae</taxon>
        <taxon>Caloramator</taxon>
    </lineage>
</organism>
<evidence type="ECO:0000313" key="2">
    <source>
        <dbReference type="EMBL" id="CCC58039.1"/>
    </source>
</evidence>
<accession>G0V4J9</accession>
<feature type="transmembrane region" description="Helical" evidence="1">
    <location>
        <begin position="50"/>
        <end position="67"/>
    </location>
</feature>
<comment type="caution">
    <text evidence="2">The sequence shown here is derived from an EMBL/GenBank/DDBJ whole genome shotgun (WGS) entry which is preliminary data.</text>
</comment>
<dbReference type="RefSeq" id="WP_008907757.1">
    <property type="nucleotide sequence ID" value="NZ_CAKP01000017.1"/>
</dbReference>
<dbReference type="AlphaFoldDB" id="G0V4J9"/>